<dbReference type="PANTHER" id="PTHR11804:SF84">
    <property type="entry name" value="SACCHAROLYSIN"/>
    <property type="match status" value="1"/>
</dbReference>
<proteinExistence type="inferred from homology"/>
<dbReference type="Proteomes" id="UP001271007">
    <property type="component" value="Unassembled WGS sequence"/>
</dbReference>
<comment type="cofactor">
    <cofactor evidence="9">
        <name>Zn(2+)</name>
        <dbReference type="ChEBI" id="CHEBI:29105"/>
    </cofactor>
    <text evidence="9">Binds 1 zinc ion.</text>
</comment>
<feature type="transmembrane region" description="Helical" evidence="11">
    <location>
        <begin position="226"/>
        <end position="248"/>
    </location>
</feature>
<keyword evidence="11" id="KW-0812">Transmembrane</keyword>
<keyword evidence="14" id="KW-1185">Reference proteome</keyword>
<evidence type="ECO:0000256" key="1">
    <source>
        <dbReference type="ARBA" id="ARBA00004496"/>
    </source>
</evidence>
<evidence type="ECO:0000256" key="6">
    <source>
        <dbReference type="ARBA" id="ARBA00022801"/>
    </source>
</evidence>
<dbReference type="PANTHER" id="PTHR11804">
    <property type="entry name" value="PROTEASE M3 THIMET OLIGOPEPTIDASE-RELATED"/>
    <property type="match status" value="1"/>
</dbReference>
<dbReference type="GO" id="GO:0005758">
    <property type="term" value="C:mitochondrial intermembrane space"/>
    <property type="evidence" value="ECO:0007669"/>
    <property type="project" value="TreeGrafter"/>
</dbReference>
<evidence type="ECO:0000256" key="9">
    <source>
        <dbReference type="RuleBase" id="RU003435"/>
    </source>
</evidence>
<feature type="domain" description="Peptidase M3A/M3B catalytic" evidence="12">
    <location>
        <begin position="607"/>
        <end position="1097"/>
    </location>
</feature>
<dbReference type="EMBL" id="JAWDJX010000064">
    <property type="protein sequence ID" value="KAK3047319.1"/>
    <property type="molecule type" value="Genomic_DNA"/>
</dbReference>
<comment type="similarity">
    <text evidence="2 9">Belongs to the peptidase M3 family.</text>
</comment>
<dbReference type="FunFam" id="3.40.390.10:FF:000006">
    <property type="entry name" value="Thimet oligopeptidase 1"/>
    <property type="match status" value="1"/>
</dbReference>
<evidence type="ECO:0000256" key="11">
    <source>
        <dbReference type="SAM" id="Phobius"/>
    </source>
</evidence>
<comment type="caution">
    <text evidence="13">The sequence shown here is derived from an EMBL/GenBank/DDBJ whole genome shotgun (WGS) entry which is preliminary data.</text>
</comment>
<evidence type="ECO:0000256" key="5">
    <source>
        <dbReference type="ARBA" id="ARBA00022723"/>
    </source>
</evidence>
<evidence type="ECO:0000256" key="2">
    <source>
        <dbReference type="ARBA" id="ARBA00006040"/>
    </source>
</evidence>
<feature type="region of interest" description="Disordered" evidence="10">
    <location>
        <begin position="194"/>
        <end position="214"/>
    </location>
</feature>
<dbReference type="GO" id="GO:0006518">
    <property type="term" value="P:peptide metabolic process"/>
    <property type="evidence" value="ECO:0007669"/>
    <property type="project" value="TreeGrafter"/>
</dbReference>
<reference evidence="13" key="1">
    <citation type="submission" date="2023-04" db="EMBL/GenBank/DDBJ databases">
        <title>Black Yeasts Isolated from many extreme environments.</title>
        <authorList>
            <person name="Coleine C."/>
            <person name="Stajich J.E."/>
            <person name="Selbmann L."/>
        </authorList>
    </citation>
    <scope>NUCLEOTIDE SEQUENCE</scope>
    <source>
        <strain evidence="13">CCFEE 5312</strain>
    </source>
</reference>
<keyword evidence="7 9" id="KW-0862">Zinc</keyword>
<protein>
    <submittedName>
        <fullName evidence="13">Metalloendopeptidase</fullName>
        <ecNumber evidence="13">3.4.24.37</ecNumber>
    </submittedName>
</protein>
<evidence type="ECO:0000256" key="4">
    <source>
        <dbReference type="ARBA" id="ARBA00022670"/>
    </source>
</evidence>
<dbReference type="AlphaFoldDB" id="A0AAJ0DCB7"/>
<comment type="subcellular location">
    <subcellularLocation>
        <location evidence="1">Cytoplasm</location>
    </subcellularLocation>
</comment>
<dbReference type="InterPro" id="IPR045090">
    <property type="entry name" value="Pept_M3A_M3B"/>
</dbReference>
<evidence type="ECO:0000256" key="10">
    <source>
        <dbReference type="SAM" id="MobiDB-lite"/>
    </source>
</evidence>
<dbReference type="FunFam" id="1.20.1050.40:FF:000001">
    <property type="entry name" value="Thimet oligopeptidase 1"/>
    <property type="match status" value="1"/>
</dbReference>
<keyword evidence="5 9" id="KW-0479">Metal-binding</keyword>
<dbReference type="GO" id="GO:0006508">
    <property type="term" value="P:proteolysis"/>
    <property type="evidence" value="ECO:0007669"/>
    <property type="project" value="UniProtKB-KW"/>
</dbReference>
<dbReference type="SUPFAM" id="SSF55486">
    <property type="entry name" value="Metalloproteases ('zincins'), catalytic domain"/>
    <property type="match status" value="1"/>
</dbReference>
<dbReference type="Gene3D" id="1.10.1370.10">
    <property type="entry name" value="Neurolysin, domain 3"/>
    <property type="match status" value="1"/>
</dbReference>
<dbReference type="GO" id="GO:0004222">
    <property type="term" value="F:metalloendopeptidase activity"/>
    <property type="evidence" value="ECO:0007669"/>
    <property type="project" value="UniProtKB-EC"/>
</dbReference>
<evidence type="ECO:0000256" key="3">
    <source>
        <dbReference type="ARBA" id="ARBA00022490"/>
    </source>
</evidence>
<evidence type="ECO:0000256" key="7">
    <source>
        <dbReference type="ARBA" id="ARBA00022833"/>
    </source>
</evidence>
<accession>A0AAJ0DCB7</accession>
<evidence type="ECO:0000256" key="8">
    <source>
        <dbReference type="ARBA" id="ARBA00023049"/>
    </source>
</evidence>
<dbReference type="CDD" id="cd06455">
    <property type="entry name" value="M3A_TOP"/>
    <property type="match status" value="1"/>
</dbReference>
<feature type="transmembrane region" description="Helical" evidence="11">
    <location>
        <begin position="336"/>
        <end position="356"/>
    </location>
</feature>
<keyword evidence="6 9" id="KW-0378">Hydrolase</keyword>
<dbReference type="Gene3D" id="1.20.1050.40">
    <property type="entry name" value="Endopeptidase. Chain P, domain 1"/>
    <property type="match status" value="1"/>
</dbReference>
<dbReference type="InterPro" id="IPR001567">
    <property type="entry name" value="Pept_M3A_M3B_dom"/>
</dbReference>
<dbReference type="GO" id="GO:0046872">
    <property type="term" value="F:metal ion binding"/>
    <property type="evidence" value="ECO:0007669"/>
    <property type="project" value="UniProtKB-UniRule"/>
</dbReference>
<dbReference type="Pfam" id="PF01432">
    <property type="entry name" value="Peptidase_M3"/>
    <property type="match status" value="1"/>
</dbReference>
<sequence>MASSSATPTSTPPPSSAATSSFLPLTTVFPVPTSCFDNIYQALFTSPDISAFRDYGAVSSQCYPESYGEFEYPTASFEASWYSPGVCPSGYAIASSYYDNGASATRAYCCPAAQDKEWVPNFPWGGDGGRRVCISTVTTSTSLVLADRTTVVTDFFSAYDWPISVMWAESDLDKFTPASAPLLAANAGSTSGAASTTSPAHLSGTATGTALPTPTGSKGLSTGAQAGIGVGVAVVVLAVLAVAGFIFYQRRKGKRAQEVHGWAQPAPTAEIGYGKDMGHHQSLSEMDSSSGVWSPQQTYRSELEGEGSPGAYLTIGIDYILEKLAPSGSRTSRRPLLLTFLCLAAILALFAVLPRLRAFVSQTIIPKTPFSVASQRPITTHIMAPNKYKTPPQAPPMFTHTPESLLEDTDDIISSSKELQDRIVADIKPGKAEFKNVLLPFARDDNEMSLRTHIIGFYQAVSTNEKLRDASTEAEKKMDDFSIDSSMREDIFKLVDEVFKKRKDDQSLDAESRRLLEKDHKGYIRMGLGIPAGPQRDRFKEIKKRLSELSITFQKNLNDEQGGLWVTKKELEGTPQDVVDGLKAGEHGTEHEGKLFLTFKYPDLFPVMKYGKNAEIRRELFVANENKCPLNVPLFKEAIVLRDEAARILGYPNHATFRIEDKMAKTPKTVDDFLGDLRKRLAPGGVKEIETLKKLKKQETGEADNYFLWDHRFYDTLMLEQDYQLDQNKIAEYFPLQTSIEGMLGIFESLFGLVFVKIDGADRDAISETKKGSDIVWHEDVQVFSVWDDSSEGDGFVGYLYLDLHPRDGKYGHAANFNLSPGFINENGTRRYPATALVCNFSKPTPKKPSLLKHDEVVTLFHELGHGIHDLVSRTIYSRFHGTSTVRDFVEAPSQMLENWCWTPSQIKSLSKHWSYLSPEYEVAWKMAAGNDAKRPSESMPDDLISSIVKTRHVNDALFNLRQLHFGIFDMTVHEPASHAAVKELDASSLYNKLRHDISKIDGPEANGESYDWAHGEATFGHLIGGYDAGYYGYLSSQVYSADMFYSVFKKNPMDGKEGRRYRHQVLEKGGSRDEMETLKEFLGREPSTEAFYKELGLA</sequence>
<keyword evidence="8 9" id="KW-0482">Metalloprotease</keyword>
<keyword evidence="4 9" id="KW-0645">Protease</keyword>
<dbReference type="InterPro" id="IPR024080">
    <property type="entry name" value="Neurolysin/TOP_N"/>
</dbReference>
<dbReference type="InterPro" id="IPR024077">
    <property type="entry name" value="Neurolysin/TOP_dom2"/>
</dbReference>
<evidence type="ECO:0000313" key="14">
    <source>
        <dbReference type="Proteomes" id="UP001271007"/>
    </source>
</evidence>
<dbReference type="InterPro" id="IPR024079">
    <property type="entry name" value="MetalloPept_cat_dom_sf"/>
</dbReference>
<gene>
    <name evidence="13" type="primary">PRD1</name>
    <name evidence="13" type="ORF">LTR09_011309</name>
</gene>
<keyword evidence="3" id="KW-0963">Cytoplasm</keyword>
<keyword evidence="11" id="KW-1133">Transmembrane helix</keyword>
<dbReference type="Gene3D" id="3.40.390.10">
    <property type="entry name" value="Collagenase (Catalytic Domain)"/>
    <property type="match status" value="1"/>
</dbReference>
<evidence type="ECO:0000313" key="13">
    <source>
        <dbReference type="EMBL" id="KAK3047319.1"/>
    </source>
</evidence>
<dbReference type="EC" id="3.4.24.37" evidence="13"/>
<evidence type="ECO:0000259" key="12">
    <source>
        <dbReference type="Pfam" id="PF01432"/>
    </source>
</evidence>
<name>A0AAJ0DCB7_9PEZI</name>
<organism evidence="13 14">
    <name type="scientific">Extremus antarcticus</name>
    <dbReference type="NCBI Taxonomy" id="702011"/>
    <lineage>
        <taxon>Eukaryota</taxon>
        <taxon>Fungi</taxon>
        <taxon>Dikarya</taxon>
        <taxon>Ascomycota</taxon>
        <taxon>Pezizomycotina</taxon>
        <taxon>Dothideomycetes</taxon>
        <taxon>Dothideomycetidae</taxon>
        <taxon>Mycosphaerellales</taxon>
        <taxon>Extremaceae</taxon>
        <taxon>Extremus</taxon>
    </lineage>
</organism>
<keyword evidence="11" id="KW-0472">Membrane</keyword>